<accession>A0A3P7FRU9</accession>
<evidence type="ECO:0000313" key="2">
    <source>
        <dbReference type="EMBL" id="VDM30837.1"/>
    </source>
</evidence>
<dbReference type="AlphaFoldDB" id="A0A3P7FRU9"/>
<keyword evidence="3" id="KW-1185">Reference proteome</keyword>
<keyword evidence="1" id="KW-0732">Signal</keyword>
<feature type="chain" id="PRO_5018212984" evidence="1">
    <location>
        <begin position="16"/>
        <end position="37"/>
    </location>
</feature>
<evidence type="ECO:0000256" key="1">
    <source>
        <dbReference type="SAM" id="SignalP"/>
    </source>
</evidence>
<reference evidence="2 3" key="1">
    <citation type="submission" date="2018-11" db="EMBL/GenBank/DDBJ databases">
        <authorList>
            <consortium name="Pathogen Informatics"/>
        </authorList>
    </citation>
    <scope>NUCLEOTIDE SEQUENCE [LARGE SCALE GENOMIC DNA]</scope>
</reference>
<dbReference type="Proteomes" id="UP000274429">
    <property type="component" value="Unassembled WGS sequence"/>
</dbReference>
<feature type="signal peptide" evidence="1">
    <location>
        <begin position="1"/>
        <end position="15"/>
    </location>
</feature>
<protein>
    <submittedName>
        <fullName evidence="2">Uncharacterized protein</fullName>
    </submittedName>
</protein>
<dbReference type="EMBL" id="UYWX01020310">
    <property type="protein sequence ID" value="VDM30837.1"/>
    <property type="molecule type" value="Genomic_DNA"/>
</dbReference>
<gene>
    <name evidence="2" type="ORF">TTAC_LOCUS6604</name>
</gene>
<evidence type="ECO:0000313" key="3">
    <source>
        <dbReference type="Proteomes" id="UP000274429"/>
    </source>
</evidence>
<name>A0A3P7FRU9_HYDTA</name>
<proteinExistence type="predicted"/>
<sequence>MMVAVLVMPISALDAVSTSVAKKKTITGSILTHMTSN</sequence>
<organism evidence="2 3">
    <name type="scientific">Hydatigena taeniaeformis</name>
    <name type="common">Feline tapeworm</name>
    <name type="synonym">Taenia taeniaeformis</name>
    <dbReference type="NCBI Taxonomy" id="6205"/>
    <lineage>
        <taxon>Eukaryota</taxon>
        <taxon>Metazoa</taxon>
        <taxon>Spiralia</taxon>
        <taxon>Lophotrochozoa</taxon>
        <taxon>Platyhelminthes</taxon>
        <taxon>Cestoda</taxon>
        <taxon>Eucestoda</taxon>
        <taxon>Cyclophyllidea</taxon>
        <taxon>Taeniidae</taxon>
        <taxon>Hydatigera</taxon>
    </lineage>
</organism>